<organism evidence="1 2">
    <name type="scientific">Aestuariibaculum lutulentum</name>
    <dbReference type="NCBI Taxonomy" id="2920935"/>
    <lineage>
        <taxon>Bacteria</taxon>
        <taxon>Pseudomonadati</taxon>
        <taxon>Bacteroidota</taxon>
        <taxon>Flavobacteriia</taxon>
        <taxon>Flavobacteriales</taxon>
        <taxon>Flavobacteriaceae</taxon>
    </lineage>
</organism>
<feature type="non-terminal residue" evidence="1">
    <location>
        <position position="1"/>
    </location>
</feature>
<keyword evidence="2" id="KW-1185">Reference proteome</keyword>
<gene>
    <name evidence="1" type="ORF">MKW35_17315</name>
</gene>
<name>A0ABS9RN60_9FLAO</name>
<feature type="non-terminal residue" evidence="1">
    <location>
        <position position="83"/>
    </location>
</feature>
<comment type="caution">
    <text evidence="1">The sequence shown here is derived from an EMBL/GenBank/DDBJ whole genome shotgun (WGS) entry which is preliminary data.</text>
</comment>
<protein>
    <submittedName>
        <fullName evidence="1">Uncharacterized protein</fullName>
    </submittedName>
</protein>
<sequence>PDMGWDDACDDVASRFTTIEEQLENYLTKHAPVLTEALREKLHHCKTTASHNKFTEYEMPQDQAAATIKAAAGELLEELKNAE</sequence>
<reference evidence="1" key="1">
    <citation type="submission" date="2022-02" db="EMBL/GenBank/DDBJ databases">
        <title>Aestuariibaculum sp., a marine bacterium isolated from sediment in Guangxi.</title>
        <authorList>
            <person name="Ying J."/>
        </authorList>
    </citation>
    <scope>NUCLEOTIDE SEQUENCE</scope>
    <source>
        <strain evidence="1">L182</strain>
    </source>
</reference>
<accession>A0ABS9RN60</accession>
<dbReference type="EMBL" id="JAKVQD010000294">
    <property type="protein sequence ID" value="MCH4554384.1"/>
    <property type="molecule type" value="Genomic_DNA"/>
</dbReference>
<evidence type="ECO:0000313" key="2">
    <source>
        <dbReference type="Proteomes" id="UP001156141"/>
    </source>
</evidence>
<proteinExistence type="predicted"/>
<dbReference type="RefSeq" id="WP_240575836.1">
    <property type="nucleotide sequence ID" value="NZ_JAKVQD010000294.1"/>
</dbReference>
<dbReference type="Proteomes" id="UP001156141">
    <property type="component" value="Unassembled WGS sequence"/>
</dbReference>
<evidence type="ECO:0000313" key="1">
    <source>
        <dbReference type="EMBL" id="MCH4554384.1"/>
    </source>
</evidence>